<dbReference type="EMBL" id="BSXU01013122">
    <property type="protein sequence ID" value="GME78675.1"/>
    <property type="molecule type" value="Genomic_DNA"/>
</dbReference>
<organism evidence="2 3">
    <name type="scientific">Ambrosiozyma monospora</name>
    <name type="common">Yeast</name>
    <name type="synonym">Endomycopsis monosporus</name>
    <dbReference type="NCBI Taxonomy" id="43982"/>
    <lineage>
        <taxon>Eukaryota</taxon>
        <taxon>Fungi</taxon>
        <taxon>Dikarya</taxon>
        <taxon>Ascomycota</taxon>
        <taxon>Saccharomycotina</taxon>
        <taxon>Pichiomycetes</taxon>
        <taxon>Pichiales</taxon>
        <taxon>Pichiaceae</taxon>
        <taxon>Ambrosiozyma</taxon>
    </lineage>
</organism>
<feature type="region of interest" description="Disordered" evidence="1">
    <location>
        <begin position="1"/>
        <end position="170"/>
    </location>
</feature>
<comment type="caution">
    <text evidence="2">The sequence shown here is derived from an EMBL/GenBank/DDBJ whole genome shotgun (WGS) entry which is preliminary data.</text>
</comment>
<feature type="compositionally biased region" description="Polar residues" evidence="1">
    <location>
        <begin position="151"/>
        <end position="163"/>
    </location>
</feature>
<name>A0A9W6T863_AMBMO</name>
<gene>
    <name evidence="2" type="ORF">Amon01_000980100</name>
</gene>
<feature type="compositionally biased region" description="Polar residues" evidence="1">
    <location>
        <begin position="19"/>
        <end position="33"/>
    </location>
</feature>
<evidence type="ECO:0000313" key="3">
    <source>
        <dbReference type="Proteomes" id="UP001165063"/>
    </source>
</evidence>
<accession>A0A9W6T863</accession>
<sequence length="170" mass="19238">MAAGTNTQTHRTSKRTSRVIFNNTNQAQRSGTKLSHRSKRIAQFKNNSHLKSKSQHNQKFNRRSHNGNGSDDDDDELSTISFGALSTAQRKLDLMNKSKKRGKGFDSNDDDVDDDDQEEDSDDGPPSESNAGYSDNDDSDDSAKLERQENQQRNISMHQQNKAQNKDHRE</sequence>
<feature type="compositionally biased region" description="Polar residues" evidence="1">
    <location>
        <begin position="1"/>
        <end position="10"/>
    </location>
</feature>
<feature type="compositionally biased region" description="Polar residues" evidence="1">
    <location>
        <begin position="78"/>
        <end position="89"/>
    </location>
</feature>
<proteinExistence type="predicted"/>
<feature type="compositionally biased region" description="Basic residues" evidence="1">
    <location>
        <begin position="34"/>
        <end position="65"/>
    </location>
</feature>
<feature type="compositionally biased region" description="Acidic residues" evidence="1">
    <location>
        <begin position="107"/>
        <end position="125"/>
    </location>
</feature>
<dbReference type="AlphaFoldDB" id="A0A9W6T863"/>
<dbReference type="Proteomes" id="UP001165063">
    <property type="component" value="Unassembled WGS sequence"/>
</dbReference>
<evidence type="ECO:0000313" key="2">
    <source>
        <dbReference type="EMBL" id="GME78675.1"/>
    </source>
</evidence>
<protein>
    <submittedName>
        <fullName evidence="2">Unnamed protein product</fullName>
    </submittedName>
</protein>
<evidence type="ECO:0000256" key="1">
    <source>
        <dbReference type="SAM" id="MobiDB-lite"/>
    </source>
</evidence>
<reference evidence="2" key="1">
    <citation type="submission" date="2023-04" db="EMBL/GenBank/DDBJ databases">
        <title>Ambrosiozyma monospora NBRC 1965.</title>
        <authorList>
            <person name="Ichikawa N."/>
            <person name="Sato H."/>
            <person name="Tonouchi N."/>
        </authorList>
    </citation>
    <scope>NUCLEOTIDE SEQUENCE</scope>
    <source>
        <strain evidence="2">NBRC 1965</strain>
    </source>
</reference>
<feature type="compositionally biased region" description="Basic and acidic residues" evidence="1">
    <location>
        <begin position="141"/>
        <end position="150"/>
    </location>
</feature>
<keyword evidence="3" id="KW-1185">Reference proteome</keyword>